<dbReference type="AlphaFoldDB" id="A0ABD3F3B5"/>
<protein>
    <submittedName>
        <fullName evidence="1">Uncharacterized protein</fullName>
    </submittedName>
</protein>
<name>A0ABD3F3B5_9STRA</name>
<sequence>MDFQYEDEFRKFHLQPIAVQEKPLSMECKTAFLSAFRSESSRRSKKAKSGEEPSSLPLVDTFVVSNIFVFGAEPVKRKVFFSKGWRSELQKIDVSYNCLPHASRGSPDAIVNCVYHGFRTVENQLHANISFSQLFFSF</sequence>
<keyword evidence="2" id="KW-1185">Reference proteome</keyword>
<proteinExistence type="predicted"/>
<comment type="caution">
    <text evidence="1">The sequence shown here is derived from an EMBL/GenBank/DDBJ whole genome shotgun (WGS) entry which is preliminary data.</text>
</comment>
<evidence type="ECO:0000313" key="1">
    <source>
        <dbReference type="EMBL" id="KAL3659614.1"/>
    </source>
</evidence>
<evidence type="ECO:0000313" key="2">
    <source>
        <dbReference type="Proteomes" id="UP001632037"/>
    </source>
</evidence>
<organism evidence="1 2">
    <name type="scientific">Phytophthora oleae</name>
    <dbReference type="NCBI Taxonomy" id="2107226"/>
    <lineage>
        <taxon>Eukaryota</taxon>
        <taxon>Sar</taxon>
        <taxon>Stramenopiles</taxon>
        <taxon>Oomycota</taxon>
        <taxon>Peronosporomycetes</taxon>
        <taxon>Peronosporales</taxon>
        <taxon>Peronosporaceae</taxon>
        <taxon>Phytophthora</taxon>
    </lineage>
</organism>
<reference evidence="1 2" key="1">
    <citation type="submission" date="2024-09" db="EMBL/GenBank/DDBJ databases">
        <title>Genome sequencing and assembly of Phytophthora oleae, isolate VK10A, causative agent of rot of olive drupes.</title>
        <authorList>
            <person name="Conti Taguali S."/>
            <person name="Riolo M."/>
            <person name="La Spada F."/>
            <person name="Cacciola S.O."/>
            <person name="Dionisio G."/>
        </authorList>
    </citation>
    <scope>NUCLEOTIDE SEQUENCE [LARGE SCALE GENOMIC DNA]</scope>
    <source>
        <strain evidence="1 2">VK10A</strain>
    </source>
</reference>
<dbReference type="EMBL" id="JBIMZQ010000045">
    <property type="protein sequence ID" value="KAL3659614.1"/>
    <property type="molecule type" value="Genomic_DNA"/>
</dbReference>
<dbReference type="Proteomes" id="UP001632037">
    <property type="component" value="Unassembled WGS sequence"/>
</dbReference>
<gene>
    <name evidence="1" type="ORF">V7S43_015290</name>
</gene>
<accession>A0ABD3F3B5</accession>